<dbReference type="Gene3D" id="1.20.144.10">
    <property type="entry name" value="Phosphatidic acid phosphatase type 2/haloperoxidase"/>
    <property type="match status" value="1"/>
</dbReference>
<proteinExistence type="predicted"/>
<dbReference type="AlphaFoldDB" id="D2AU79"/>
<keyword evidence="1" id="KW-0812">Transmembrane</keyword>
<reference evidence="2 3" key="1">
    <citation type="journal article" date="2010" name="Stand. Genomic Sci.">
        <title>Complete genome sequence of Streptosporangium roseum type strain (NI 9100).</title>
        <authorList>
            <person name="Nolan M."/>
            <person name="Sikorski J."/>
            <person name="Jando M."/>
            <person name="Lucas S."/>
            <person name="Lapidus A."/>
            <person name="Glavina Del Rio T."/>
            <person name="Chen F."/>
            <person name="Tice H."/>
            <person name="Pitluck S."/>
            <person name="Cheng J.F."/>
            <person name="Chertkov O."/>
            <person name="Sims D."/>
            <person name="Meincke L."/>
            <person name="Brettin T."/>
            <person name="Han C."/>
            <person name="Detter J.C."/>
            <person name="Bruce D."/>
            <person name="Goodwin L."/>
            <person name="Land M."/>
            <person name="Hauser L."/>
            <person name="Chang Y.J."/>
            <person name="Jeffries C.D."/>
            <person name="Ivanova N."/>
            <person name="Mavromatis K."/>
            <person name="Mikhailova N."/>
            <person name="Chen A."/>
            <person name="Palaniappan K."/>
            <person name="Chain P."/>
            <person name="Rohde M."/>
            <person name="Goker M."/>
            <person name="Bristow J."/>
            <person name="Eisen J.A."/>
            <person name="Markowitz V."/>
            <person name="Hugenholtz P."/>
            <person name="Kyrpides N.C."/>
            <person name="Klenk H.P."/>
        </authorList>
    </citation>
    <scope>NUCLEOTIDE SEQUENCE [LARGE SCALE GENOMIC DNA]</scope>
    <source>
        <strain evidence="3">ATCC 12428 / DSM 43021 / JCM 3005 / NI 9100</strain>
    </source>
</reference>
<keyword evidence="1" id="KW-0472">Membrane</keyword>
<evidence type="ECO:0000313" key="2">
    <source>
        <dbReference type="EMBL" id="ACZ90534.1"/>
    </source>
</evidence>
<accession>D2AU79</accession>
<keyword evidence="1" id="KW-1133">Transmembrane helix</keyword>
<dbReference type="STRING" id="479432.Sros_7872"/>
<feature type="transmembrane region" description="Helical" evidence="1">
    <location>
        <begin position="51"/>
        <end position="72"/>
    </location>
</feature>
<organism evidence="2 3">
    <name type="scientific">Streptosporangium roseum (strain ATCC 12428 / DSM 43021 / JCM 3005 / KCTC 9067 / NCIMB 10171 / NRRL 2505 / NI 9100)</name>
    <dbReference type="NCBI Taxonomy" id="479432"/>
    <lineage>
        <taxon>Bacteria</taxon>
        <taxon>Bacillati</taxon>
        <taxon>Actinomycetota</taxon>
        <taxon>Actinomycetes</taxon>
        <taxon>Streptosporangiales</taxon>
        <taxon>Streptosporangiaceae</taxon>
        <taxon>Streptosporangium</taxon>
    </lineage>
</organism>
<evidence type="ECO:0000256" key="1">
    <source>
        <dbReference type="SAM" id="Phobius"/>
    </source>
</evidence>
<dbReference type="EMBL" id="CP001814">
    <property type="protein sequence ID" value="ACZ90534.1"/>
    <property type="molecule type" value="Genomic_DNA"/>
</dbReference>
<dbReference type="HOGENOM" id="CLU_2262320_0_0_11"/>
<dbReference type="KEGG" id="sro:Sros_7872"/>
<protein>
    <recommendedName>
        <fullName evidence="4">Phosphatidic acid phosphatase type 2/haloperoxidase domain-containing protein</fullName>
    </recommendedName>
</protein>
<gene>
    <name evidence="2" type="ordered locus">Sros_7872</name>
</gene>
<feature type="transmembrane region" description="Helical" evidence="1">
    <location>
        <begin position="12"/>
        <end position="30"/>
    </location>
</feature>
<dbReference type="InterPro" id="IPR036938">
    <property type="entry name" value="PAP2/HPO_sf"/>
</dbReference>
<dbReference type="SUPFAM" id="SSF48317">
    <property type="entry name" value="Acid phosphatase/Vanadium-dependent haloperoxidase"/>
    <property type="match status" value="1"/>
</dbReference>
<feature type="transmembrane region" description="Helical" evidence="1">
    <location>
        <begin position="84"/>
        <end position="102"/>
    </location>
</feature>
<evidence type="ECO:0000313" key="3">
    <source>
        <dbReference type="Proteomes" id="UP000002029"/>
    </source>
</evidence>
<evidence type="ECO:0008006" key="4">
    <source>
        <dbReference type="Google" id="ProtNLM"/>
    </source>
</evidence>
<dbReference type="Proteomes" id="UP000002029">
    <property type="component" value="Chromosome"/>
</dbReference>
<sequence length="103" mass="10285">MGLGALIESGAPVPVVEVMVTLLVMLGVLTDHRPLGCVLAHRDRGRLPPLGRLRLGPAAAAGVGVIAVSAWARVRLGEHTPAQTVVGAALGAATAATVLVVAS</sequence>
<keyword evidence="3" id="KW-1185">Reference proteome</keyword>
<name>D2AU79_STRRD</name>